<dbReference type="RefSeq" id="WP_168085161.1">
    <property type="nucleotide sequence ID" value="NZ_JAAVJI010000011.1"/>
</dbReference>
<reference evidence="2 3" key="1">
    <citation type="submission" date="2020-03" db="EMBL/GenBank/DDBJ databases">
        <authorList>
            <person name="Wang L."/>
            <person name="He N."/>
            <person name="Li Y."/>
            <person name="Fang Y."/>
            <person name="Zhang F."/>
        </authorList>
    </citation>
    <scope>NUCLEOTIDE SEQUENCE [LARGE SCALE GENOMIC DNA]</scope>
    <source>
        <strain evidence="3">hsmgli-8</strain>
    </source>
</reference>
<dbReference type="SMART" id="SM00471">
    <property type="entry name" value="HDc"/>
    <property type="match status" value="1"/>
</dbReference>
<dbReference type="InterPro" id="IPR021812">
    <property type="entry name" value="DUF3391"/>
</dbReference>
<protein>
    <submittedName>
        <fullName evidence="2">HD-GYP domain-containing protein</fullName>
    </submittedName>
</protein>
<dbReference type="InterPro" id="IPR006675">
    <property type="entry name" value="HDIG_dom"/>
</dbReference>
<dbReference type="Gene3D" id="1.10.3210.10">
    <property type="entry name" value="Hypothetical protein af1432"/>
    <property type="match status" value="1"/>
</dbReference>
<keyword evidence="3" id="KW-1185">Reference proteome</keyword>
<dbReference type="InterPro" id="IPR003607">
    <property type="entry name" value="HD/PDEase_dom"/>
</dbReference>
<dbReference type="InterPro" id="IPR037522">
    <property type="entry name" value="HD_GYP_dom"/>
</dbReference>
<dbReference type="Proteomes" id="UP000746535">
    <property type="component" value="Unassembled WGS sequence"/>
</dbReference>
<dbReference type="Pfam" id="PF13487">
    <property type="entry name" value="HD_5"/>
    <property type="match status" value="1"/>
</dbReference>
<dbReference type="CDD" id="cd00077">
    <property type="entry name" value="HDc"/>
    <property type="match status" value="1"/>
</dbReference>
<name>A0ABX0YK95_9PSED</name>
<comment type="caution">
    <text evidence="2">The sequence shown here is derived from an EMBL/GenBank/DDBJ whole genome shotgun (WGS) entry which is preliminary data.</text>
</comment>
<gene>
    <name evidence="2" type="ORF">HBH25_17135</name>
</gene>
<dbReference type="PANTHER" id="PTHR43155:SF2">
    <property type="entry name" value="CYCLIC DI-GMP PHOSPHODIESTERASE PA4108"/>
    <property type="match status" value="1"/>
</dbReference>
<dbReference type="PROSITE" id="PS51832">
    <property type="entry name" value="HD_GYP"/>
    <property type="match status" value="1"/>
</dbReference>
<accession>A0ABX0YK95</accession>
<evidence type="ECO:0000313" key="3">
    <source>
        <dbReference type="Proteomes" id="UP000746535"/>
    </source>
</evidence>
<dbReference type="PANTHER" id="PTHR43155">
    <property type="entry name" value="CYCLIC DI-GMP PHOSPHODIESTERASE PA4108-RELATED"/>
    <property type="match status" value="1"/>
</dbReference>
<proteinExistence type="predicted"/>
<evidence type="ECO:0000259" key="1">
    <source>
        <dbReference type="PROSITE" id="PS51832"/>
    </source>
</evidence>
<feature type="domain" description="HD-GYP" evidence="1">
    <location>
        <begin position="124"/>
        <end position="321"/>
    </location>
</feature>
<dbReference type="EMBL" id="JAAVJI010000011">
    <property type="protein sequence ID" value="NJP02576.1"/>
    <property type="molecule type" value="Genomic_DNA"/>
</dbReference>
<sequence length="390" mass="42293">MIRKISVTDLAVGMFLHEALGDGITQSLWKVGFKIQHPVDLERIRGSGMTEVLIDTARGLDVPLEAPAPAPALSVLAGQSLQAEVEQAVEVCARAKRAVASMFNDARLGQAISSDRSRAVVEEIAESVMRHPHALISLARLKTVDEYTYLHSVAVCGLMVALARQLGWPDAMVLEAGTAGLLHDIGKMAIPLEILNKPGRLTDEEFAVVRAHPVSGLDILRRSGFLSVAAIDVCLHHHEKFDGTGYPHGLAGEAISPMARMAAICDVYDAVTSARPYKRAWGPAHSLKEMASWKGHFDGHLFQAFVRTVGIYPIGALVRLRSDRLAVVIDQNDGALLAPKVAVVLDCKQRRRLSTTCIDLSTGEDRIVRIELAQDWGLSDMDQAWSGLPA</sequence>
<organism evidence="2 3">
    <name type="scientific">Pseudomonas quercus</name>
    <dbReference type="NCBI Taxonomy" id="2722792"/>
    <lineage>
        <taxon>Bacteria</taxon>
        <taxon>Pseudomonadati</taxon>
        <taxon>Pseudomonadota</taxon>
        <taxon>Gammaproteobacteria</taxon>
        <taxon>Pseudomonadales</taxon>
        <taxon>Pseudomonadaceae</taxon>
        <taxon>Pseudomonas</taxon>
    </lineage>
</organism>
<dbReference type="SUPFAM" id="SSF109604">
    <property type="entry name" value="HD-domain/PDEase-like"/>
    <property type="match status" value="1"/>
</dbReference>
<dbReference type="NCBIfam" id="TIGR00277">
    <property type="entry name" value="HDIG"/>
    <property type="match status" value="1"/>
</dbReference>
<evidence type="ECO:0000313" key="2">
    <source>
        <dbReference type="EMBL" id="NJP02576.1"/>
    </source>
</evidence>
<dbReference type="Pfam" id="PF11871">
    <property type="entry name" value="DUF3391"/>
    <property type="match status" value="1"/>
</dbReference>